<keyword evidence="7" id="KW-1185">Reference proteome</keyword>
<dbReference type="PROSITE" id="PS51063">
    <property type="entry name" value="HTH_CRP_2"/>
    <property type="match status" value="1"/>
</dbReference>
<evidence type="ECO:0000313" key="7">
    <source>
        <dbReference type="Proteomes" id="UP000315343"/>
    </source>
</evidence>
<organism evidence="6 7">
    <name type="scientific">Sedimentibacter saalensis</name>
    <dbReference type="NCBI Taxonomy" id="130788"/>
    <lineage>
        <taxon>Bacteria</taxon>
        <taxon>Bacillati</taxon>
        <taxon>Bacillota</taxon>
        <taxon>Tissierellia</taxon>
        <taxon>Sedimentibacter</taxon>
    </lineage>
</organism>
<keyword evidence="2" id="KW-0238">DNA-binding</keyword>
<dbReference type="GO" id="GO:0003700">
    <property type="term" value="F:DNA-binding transcription factor activity"/>
    <property type="evidence" value="ECO:0007669"/>
    <property type="project" value="TreeGrafter"/>
</dbReference>
<evidence type="ECO:0000313" key="6">
    <source>
        <dbReference type="EMBL" id="TWH79006.1"/>
    </source>
</evidence>
<sequence>MEDIIKLIKDNQLFENINENEISAILKCSKATVESYQENQIVFEKEDTIQKMGIVLEGEFNLVSQKYSGTRVIVTSLEKGDLFGEALIFSSIKKSPYDLVSSGNSKVLLIPYGIFVNMCQEVCNFHKQLISNMLTILSDKIVMLNNKMTILNAETLKGRIALYLLSINKKTKTMTFNMPMNRQELAEFLNVTRPSLSRELSNMQKDGLIEIYRSSVKIKDIERLKELAD</sequence>
<evidence type="ECO:0000259" key="4">
    <source>
        <dbReference type="PROSITE" id="PS50042"/>
    </source>
</evidence>
<keyword evidence="3" id="KW-0804">Transcription</keyword>
<dbReference type="InterPro" id="IPR014710">
    <property type="entry name" value="RmlC-like_jellyroll"/>
</dbReference>
<accession>A0A562J759</accession>
<dbReference type="Pfam" id="PF00027">
    <property type="entry name" value="cNMP_binding"/>
    <property type="match status" value="1"/>
</dbReference>
<protein>
    <submittedName>
        <fullName evidence="6">CRP-like cAMP-binding protein</fullName>
    </submittedName>
</protein>
<evidence type="ECO:0000256" key="2">
    <source>
        <dbReference type="ARBA" id="ARBA00023125"/>
    </source>
</evidence>
<dbReference type="SMART" id="SM00100">
    <property type="entry name" value="cNMP"/>
    <property type="match status" value="1"/>
</dbReference>
<dbReference type="InterPro" id="IPR000595">
    <property type="entry name" value="cNMP-bd_dom"/>
</dbReference>
<dbReference type="OrthoDB" id="3176638at2"/>
<dbReference type="InterPro" id="IPR018490">
    <property type="entry name" value="cNMP-bd_dom_sf"/>
</dbReference>
<feature type="domain" description="HTH crp-type" evidence="5">
    <location>
        <begin position="154"/>
        <end position="222"/>
    </location>
</feature>
<dbReference type="GO" id="GO:0003677">
    <property type="term" value="F:DNA binding"/>
    <property type="evidence" value="ECO:0007669"/>
    <property type="project" value="UniProtKB-KW"/>
</dbReference>
<evidence type="ECO:0000259" key="5">
    <source>
        <dbReference type="PROSITE" id="PS51063"/>
    </source>
</evidence>
<dbReference type="PRINTS" id="PR00034">
    <property type="entry name" value="HTHCRP"/>
</dbReference>
<proteinExistence type="predicted"/>
<reference evidence="6 7" key="1">
    <citation type="submission" date="2019-07" db="EMBL/GenBank/DDBJ databases">
        <title>Genomic Encyclopedia of Type Strains, Phase I: the one thousand microbial genomes (KMG-I) project.</title>
        <authorList>
            <person name="Kyrpides N."/>
        </authorList>
    </citation>
    <scope>NUCLEOTIDE SEQUENCE [LARGE SCALE GENOMIC DNA]</scope>
    <source>
        <strain evidence="6 7">DSM 13558</strain>
    </source>
</reference>
<dbReference type="Proteomes" id="UP000315343">
    <property type="component" value="Unassembled WGS sequence"/>
</dbReference>
<dbReference type="EMBL" id="VLKH01000007">
    <property type="protein sequence ID" value="TWH79006.1"/>
    <property type="molecule type" value="Genomic_DNA"/>
</dbReference>
<dbReference type="PANTHER" id="PTHR24567:SF58">
    <property type="entry name" value="CYCLIC AMP-BINDING REGULATORY PROTEIN"/>
    <property type="match status" value="1"/>
</dbReference>
<dbReference type="SUPFAM" id="SSF46785">
    <property type="entry name" value="Winged helix' DNA-binding domain"/>
    <property type="match status" value="1"/>
</dbReference>
<dbReference type="InterPro" id="IPR012318">
    <property type="entry name" value="HTH_CRP"/>
</dbReference>
<evidence type="ECO:0000256" key="3">
    <source>
        <dbReference type="ARBA" id="ARBA00023163"/>
    </source>
</evidence>
<feature type="domain" description="Cyclic nucleotide-binding" evidence="4">
    <location>
        <begin position="13"/>
        <end position="136"/>
    </location>
</feature>
<dbReference type="SMART" id="SM00419">
    <property type="entry name" value="HTH_CRP"/>
    <property type="match status" value="1"/>
</dbReference>
<dbReference type="Pfam" id="PF13545">
    <property type="entry name" value="HTH_Crp_2"/>
    <property type="match status" value="1"/>
</dbReference>
<dbReference type="InterPro" id="IPR036390">
    <property type="entry name" value="WH_DNA-bd_sf"/>
</dbReference>
<dbReference type="AlphaFoldDB" id="A0A562J759"/>
<gene>
    <name evidence="6" type="ORF">LY60_02534</name>
</gene>
<dbReference type="RefSeq" id="WP_145084195.1">
    <property type="nucleotide sequence ID" value="NZ_JAYFNS010000002.1"/>
</dbReference>
<dbReference type="InterPro" id="IPR050397">
    <property type="entry name" value="Env_Response_Regulators"/>
</dbReference>
<keyword evidence="1" id="KW-0805">Transcription regulation</keyword>
<dbReference type="PROSITE" id="PS50042">
    <property type="entry name" value="CNMP_BINDING_3"/>
    <property type="match status" value="1"/>
</dbReference>
<dbReference type="PANTHER" id="PTHR24567">
    <property type="entry name" value="CRP FAMILY TRANSCRIPTIONAL REGULATORY PROTEIN"/>
    <property type="match status" value="1"/>
</dbReference>
<name>A0A562J759_9FIRM</name>
<dbReference type="GO" id="GO:0005829">
    <property type="term" value="C:cytosol"/>
    <property type="evidence" value="ECO:0007669"/>
    <property type="project" value="TreeGrafter"/>
</dbReference>
<dbReference type="Gene3D" id="2.60.120.10">
    <property type="entry name" value="Jelly Rolls"/>
    <property type="match status" value="1"/>
</dbReference>
<dbReference type="CDD" id="cd00038">
    <property type="entry name" value="CAP_ED"/>
    <property type="match status" value="1"/>
</dbReference>
<comment type="caution">
    <text evidence="6">The sequence shown here is derived from an EMBL/GenBank/DDBJ whole genome shotgun (WGS) entry which is preliminary data.</text>
</comment>
<dbReference type="SUPFAM" id="SSF51206">
    <property type="entry name" value="cAMP-binding domain-like"/>
    <property type="match status" value="1"/>
</dbReference>
<evidence type="ECO:0000256" key="1">
    <source>
        <dbReference type="ARBA" id="ARBA00023015"/>
    </source>
</evidence>